<reference evidence="8 9" key="1">
    <citation type="submission" date="2024-09" db="EMBL/GenBank/DDBJ databases">
        <title>A chromosome-level genome assembly of Gray's grenadier anchovy, Coilia grayii.</title>
        <authorList>
            <person name="Fu Z."/>
        </authorList>
    </citation>
    <scope>NUCLEOTIDE SEQUENCE [LARGE SCALE GENOMIC DNA]</scope>
    <source>
        <strain evidence="8">G4</strain>
        <tissue evidence="8">Muscle</tissue>
    </source>
</reference>
<keyword evidence="3" id="KW-1064">Adaptive immunity</keyword>
<organism evidence="8 9">
    <name type="scientific">Coilia grayii</name>
    <name type="common">Gray's grenadier anchovy</name>
    <dbReference type="NCBI Taxonomy" id="363190"/>
    <lineage>
        <taxon>Eukaryota</taxon>
        <taxon>Metazoa</taxon>
        <taxon>Chordata</taxon>
        <taxon>Craniata</taxon>
        <taxon>Vertebrata</taxon>
        <taxon>Euteleostomi</taxon>
        <taxon>Actinopterygii</taxon>
        <taxon>Neopterygii</taxon>
        <taxon>Teleostei</taxon>
        <taxon>Clupei</taxon>
        <taxon>Clupeiformes</taxon>
        <taxon>Clupeoidei</taxon>
        <taxon>Engraulidae</taxon>
        <taxon>Coilinae</taxon>
        <taxon>Coilia</taxon>
    </lineage>
</organism>
<keyword evidence="6" id="KW-1279">T cell receptor</keyword>
<keyword evidence="9" id="KW-1185">Reference proteome</keyword>
<keyword evidence="2" id="KW-0391">Immunity</keyword>
<dbReference type="EMBL" id="JBHFQA010000003">
    <property type="protein sequence ID" value="KAL2100899.1"/>
    <property type="molecule type" value="Genomic_DNA"/>
</dbReference>
<proteinExistence type="predicted"/>
<evidence type="ECO:0000256" key="6">
    <source>
        <dbReference type="ARBA" id="ARBA00043266"/>
    </source>
</evidence>
<dbReference type="Proteomes" id="UP001591681">
    <property type="component" value="Unassembled WGS sequence"/>
</dbReference>
<dbReference type="InterPro" id="IPR013783">
    <property type="entry name" value="Ig-like_fold"/>
</dbReference>
<dbReference type="InterPro" id="IPR013106">
    <property type="entry name" value="Ig_V-set"/>
</dbReference>
<dbReference type="Gene3D" id="2.60.40.10">
    <property type="entry name" value="Immunoglobulins"/>
    <property type="match status" value="2"/>
</dbReference>
<name>A0ABD1KNX8_9TELE</name>
<evidence type="ECO:0000256" key="2">
    <source>
        <dbReference type="ARBA" id="ARBA00022859"/>
    </source>
</evidence>
<dbReference type="AlphaFoldDB" id="A0ABD1KNX8"/>
<dbReference type="InterPro" id="IPR051006">
    <property type="entry name" value="TCR_variable_domain"/>
</dbReference>
<dbReference type="InterPro" id="IPR007110">
    <property type="entry name" value="Ig-like_dom"/>
</dbReference>
<dbReference type="SMART" id="SM00409">
    <property type="entry name" value="IG"/>
    <property type="match status" value="1"/>
</dbReference>
<dbReference type="CDD" id="cd00099">
    <property type="entry name" value="IgV"/>
    <property type="match status" value="1"/>
</dbReference>
<dbReference type="InterPro" id="IPR036179">
    <property type="entry name" value="Ig-like_dom_sf"/>
</dbReference>
<dbReference type="Pfam" id="PF07686">
    <property type="entry name" value="V-set"/>
    <property type="match status" value="1"/>
</dbReference>
<dbReference type="PROSITE" id="PS50835">
    <property type="entry name" value="IG_LIKE"/>
    <property type="match status" value="1"/>
</dbReference>
<feature type="domain" description="Ig-like" evidence="7">
    <location>
        <begin position="192"/>
        <end position="298"/>
    </location>
</feature>
<dbReference type="SMART" id="SM00406">
    <property type="entry name" value="IGv"/>
    <property type="match status" value="1"/>
</dbReference>
<accession>A0ABD1KNX8</accession>
<evidence type="ECO:0000256" key="1">
    <source>
        <dbReference type="ARBA" id="ARBA00022729"/>
    </source>
</evidence>
<dbReference type="PANTHER" id="PTHR19343">
    <property type="entry name" value="T CELL RECEPTOR ALPHA VARIABLE 1-2"/>
    <property type="match status" value="1"/>
</dbReference>
<keyword evidence="4" id="KW-0675">Receptor</keyword>
<dbReference type="PANTHER" id="PTHR19343:SF13">
    <property type="entry name" value="T CELL RECEPTOR ALPHA VARIABLE 21"/>
    <property type="match status" value="1"/>
</dbReference>
<dbReference type="SUPFAM" id="SSF48726">
    <property type="entry name" value="Immunoglobulin"/>
    <property type="match status" value="2"/>
</dbReference>
<gene>
    <name evidence="8" type="ORF">ACEWY4_002660</name>
</gene>
<dbReference type="GO" id="GO:0002250">
    <property type="term" value="P:adaptive immune response"/>
    <property type="evidence" value="ECO:0007669"/>
    <property type="project" value="UniProtKB-KW"/>
</dbReference>
<evidence type="ECO:0000313" key="8">
    <source>
        <dbReference type="EMBL" id="KAL2100899.1"/>
    </source>
</evidence>
<evidence type="ECO:0000256" key="4">
    <source>
        <dbReference type="ARBA" id="ARBA00023170"/>
    </source>
</evidence>
<sequence length="299" mass="32385">MPGGGSCSLSTPTLLISLLDSKSRFFTPHTANMLGTLCTLITALSCGSAVTVVTQKPPVLTLRKGETATLLCNLGTVTNYAAGWYKQIAEGTPQYMLKFRGSCSLSTPPLLISLLDSKSRSFTPHTANMLGTLCTLICFSSDHEDPAVCPPTPPLLISLLDSKSRSFTPHTANMLGTLCTLITAFSYISCHKLVTQTPPSVTMTKNEKASLNCNIARDEGYYVSWYKQISPEAPQFILRFYHSHSSPDQYGTGFSSDHVTSKASSSIDYQLLISNVQEGDSAVYYCATWDNTAKESVSQ</sequence>
<evidence type="ECO:0000313" key="9">
    <source>
        <dbReference type="Proteomes" id="UP001591681"/>
    </source>
</evidence>
<evidence type="ECO:0000256" key="3">
    <source>
        <dbReference type="ARBA" id="ARBA00023130"/>
    </source>
</evidence>
<dbReference type="GO" id="GO:0042101">
    <property type="term" value="C:T cell receptor complex"/>
    <property type="evidence" value="ECO:0007669"/>
    <property type="project" value="UniProtKB-KW"/>
</dbReference>
<protein>
    <recommendedName>
        <fullName evidence="7">Ig-like domain-containing protein</fullName>
    </recommendedName>
</protein>
<dbReference type="InterPro" id="IPR003599">
    <property type="entry name" value="Ig_sub"/>
</dbReference>
<comment type="caution">
    <text evidence="8">The sequence shown here is derived from an EMBL/GenBank/DDBJ whole genome shotgun (WGS) entry which is preliminary data.</text>
</comment>
<evidence type="ECO:0000256" key="5">
    <source>
        <dbReference type="ARBA" id="ARBA00023319"/>
    </source>
</evidence>
<keyword evidence="1" id="KW-0732">Signal</keyword>
<evidence type="ECO:0000259" key="7">
    <source>
        <dbReference type="PROSITE" id="PS50835"/>
    </source>
</evidence>
<keyword evidence="5" id="KW-0393">Immunoglobulin domain</keyword>